<protein>
    <submittedName>
        <fullName evidence="2">Uncharacterized protein</fullName>
    </submittedName>
</protein>
<feature type="compositionally biased region" description="Basic and acidic residues" evidence="1">
    <location>
        <begin position="51"/>
        <end position="60"/>
    </location>
</feature>
<evidence type="ECO:0000313" key="3">
    <source>
        <dbReference type="EMBL" id="CAK9017580.1"/>
    </source>
</evidence>
<feature type="region of interest" description="Disordered" evidence="1">
    <location>
        <begin position="21"/>
        <end position="60"/>
    </location>
</feature>
<dbReference type="EMBL" id="CAXAMN010006335">
    <property type="protein sequence ID" value="CAK9017274.1"/>
    <property type="molecule type" value="Genomic_DNA"/>
</dbReference>
<name>A0ABP0JTB9_9DINO</name>
<keyword evidence="4" id="KW-1185">Reference proteome</keyword>
<evidence type="ECO:0000313" key="2">
    <source>
        <dbReference type="EMBL" id="CAK9017274.1"/>
    </source>
</evidence>
<sequence>MGAERLCRCFVCDSLEVAPPGPEPQHFRRRWARPQLGTKERDGDVLGNEGVQEREDPRYS</sequence>
<proteinExistence type="predicted"/>
<evidence type="ECO:0000256" key="1">
    <source>
        <dbReference type="SAM" id="MobiDB-lite"/>
    </source>
</evidence>
<organism evidence="2 4">
    <name type="scientific">Durusdinium trenchii</name>
    <dbReference type="NCBI Taxonomy" id="1381693"/>
    <lineage>
        <taxon>Eukaryota</taxon>
        <taxon>Sar</taxon>
        <taxon>Alveolata</taxon>
        <taxon>Dinophyceae</taxon>
        <taxon>Suessiales</taxon>
        <taxon>Symbiodiniaceae</taxon>
        <taxon>Durusdinium</taxon>
    </lineage>
</organism>
<evidence type="ECO:0000313" key="4">
    <source>
        <dbReference type="Proteomes" id="UP001642484"/>
    </source>
</evidence>
<dbReference type="Proteomes" id="UP001642484">
    <property type="component" value="Unassembled WGS sequence"/>
</dbReference>
<dbReference type="EMBL" id="CAXAMN010006446">
    <property type="protein sequence ID" value="CAK9017580.1"/>
    <property type="molecule type" value="Genomic_DNA"/>
</dbReference>
<reference evidence="2 4" key="1">
    <citation type="submission" date="2024-02" db="EMBL/GenBank/DDBJ databases">
        <authorList>
            <person name="Chen Y."/>
            <person name="Shah S."/>
            <person name="Dougan E. K."/>
            <person name="Thang M."/>
            <person name="Chan C."/>
        </authorList>
    </citation>
    <scope>NUCLEOTIDE SEQUENCE [LARGE SCALE GENOMIC DNA]</scope>
</reference>
<comment type="caution">
    <text evidence="2">The sequence shown here is derived from an EMBL/GenBank/DDBJ whole genome shotgun (WGS) entry which is preliminary data.</text>
</comment>
<accession>A0ABP0JTB9</accession>
<gene>
    <name evidence="2" type="ORF">CCMP2556_LOCUS12815</name>
    <name evidence="3" type="ORF">CCMP2556_LOCUS12923</name>
</gene>